<feature type="region of interest" description="Disordered" evidence="1">
    <location>
        <begin position="35"/>
        <end position="63"/>
    </location>
</feature>
<evidence type="ECO:0000256" key="1">
    <source>
        <dbReference type="SAM" id="MobiDB-lite"/>
    </source>
</evidence>
<name>A0A2G5VT28_9PELO</name>
<accession>A0A2G5VT28</accession>
<dbReference type="AlphaFoldDB" id="A0A2G5VT28"/>
<feature type="region of interest" description="Disordered" evidence="1">
    <location>
        <begin position="323"/>
        <end position="362"/>
    </location>
</feature>
<dbReference type="OrthoDB" id="5876830at2759"/>
<evidence type="ECO:0000313" key="3">
    <source>
        <dbReference type="Proteomes" id="UP000230233"/>
    </source>
</evidence>
<evidence type="ECO:0000313" key="2">
    <source>
        <dbReference type="EMBL" id="PIC54969.1"/>
    </source>
</evidence>
<feature type="compositionally biased region" description="Acidic residues" evidence="1">
    <location>
        <begin position="117"/>
        <end position="131"/>
    </location>
</feature>
<comment type="caution">
    <text evidence="2">The sequence shown here is derived from an EMBL/GenBank/DDBJ whole genome shotgun (WGS) entry which is preliminary data.</text>
</comment>
<gene>
    <name evidence="2" type="primary">Cni-lin-65</name>
    <name evidence="2" type="synonym">Cnig_chr_I.g44</name>
    <name evidence="2" type="ORF">B9Z55_000044</name>
</gene>
<feature type="compositionally biased region" description="Basic and acidic residues" evidence="1">
    <location>
        <begin position="323"/>
        <end position="333"/>
    </location>
</feature>
<feature type="compositionally biased region" description="Low complexity" evidence="1">
    <location>
        <begin position="334"/>
        <end position="345"/>
    </location>
</feature>
<dbReference type="Proteomes" id="UP000230233">
    <property type="component" value="Chromosome I"/>
</dbReference>
<proteinExistence type="predicted"/>
<reference evidence="3" key="1">
    <citation type="submission" date="2017-10" db="EMBL/GenBank/DDBJ databases">
        <title>Rapid genome shrinkage in a self-fertile nematode reveals novel sperm competition proteins.</title>
        <authorList>
            <person name="Yin D."/>
            <person name="Schwarz E.M."/>
            <person name="Thomas C.G."/>
            <person name="Felde R.L."/>
            <person name="Korf I.F."/>
            <person name="Cutter A.D."/>
            <person name="Schartner C.M."/>
            <person name="Ralston E.J."/>
            <person name="Meyer B.J."/>
            <person name="Haag E.S."/>
        </authorList>
    </citation>
    <scope>NUCLEOTIDE SEQUENCE [LARGE SCALE GENOMIC DNA]</scope>
    <source>
        <strain evidence="3">JU1422</strain>
    </source>
</reference>
<dbReference type="EMBL" id="PDUG01000001">
    <property type="protein sequence ID" value="PIC54969.1"/>
    <property type="molecule type" value="Genomic_DNA"/>
</dbReference>
<keyword evidence="3" id="KW-1185">Reference proteome</keyword>
<dbReference type="STRING" id="1611254.A0A2G5VT28"/>
<feature type="region of interest" description="Disordered" evidence="1">
    <location>
        <begin position="116"/>
        <end position="205"/>
    </location>
</feature>
<protein>
    <submittedName>
        <fullName evidence="2">Uncharacterized protein</fullName>
    </submittedName>
</protein>
<feature type="compositionally biased region" description="Acidic residues" evidence="1">
    <location>
        <begin position="146"/>
        <end position="174"/>
    </location>
</feature>
<sequence length="651" mass="72729">MSDLLDEILLNIDATTASNDVQLDDDQIAELLGDDDVAPVEPPEVPEEAAPEEVAPEEPVSDVEVLENVPEAAPLEDDEGFDDIQEIDAEYANIGEPHREDPLAAVREILAQHNMNLEEDSDGVEVMEEEGTSSGEDGKKKNGDVQQEEVMIESDEGEEGEEEEEEEEAVEGDGEGTSTRKRAATNGTAPGAKRRRSGPSQPSLAARNSVIKAMTEILGSWEFQANRSNLKTLKDLHLTRFAYVSEQNQKQINALKTEVLRLKGLLHDERQSHGQTLYALRELGMDAQKMRKLVEELSLMVTQPRCITIMDDVAPTAAQVEKYRQEQNGREQQKQQQQQQSSSHQQRQRDVYMSPQRQYQMRMQQDPMMRQRLEMNGYGGPEMDHQRRQLHGERQVYHHQNTPQHYHNGPPPPRARARTSTAAAAQALLRNVAIASGIPLPQPPVRVVIPPPGPGQPKWQQIPPPPVLMGHSDGIPNADGPQKLIDCTRANDNIIKLHIPFVPVRLIISSGDSARLPSNPRCFSGMSHCPDLSIVITSSQADFRENWQIAGKINYEYLGDLDDTKIQIFVQVASMKFSGINGIPNPDMPNAIIDWGISNSWGCKAKSHKFRVVFHHRQQIPMNDRITVMVAARNENTGITQISPPVFMQLQ</sequence>
<organism evidence="2 3">
    <name type="scientific">Caenorhabditis nigoni</name>
    <dbReference type="NCBI Taxonomy" id="1611254"/>
    <lineage>
        <taxon>Eukaryota</taxon>
        <taxon>Metazoa</taxon>
        <taxon>Ecdysozoa</taxon>
        <taxon>Nematoda</taxon>
        <taxon>Chromadorea</taxon>
        <taxon>Rhabditida</taxon>
        <taxon>Rhabditina</taxon>
        <taxon>Rhabditomorpha</taxon>
        <taxon>Rhabditoidea</taxon>
        <taxon>Rhabditidae</taxon>
        <taxon>Peloderinae</taxon>
        <taxon>Caenorhabditis</taxon>
    </lineage>
</organism>